<organism evidence="2 3">
    <name type="scientific">Candidatus Iainarchaeum sp</name>
    <dbReference type="NCBI Taxonomy" id="3101447"/>
    <lineage>
        <taxon>Archaea</taxon>
        <taxon>Candidatus Iainarchaeota</taxon>
        <taxon>Candidatus Iainarchaeia</taxon>
        <taxon>Candidatus Iainarchaeales</taxon>
        <taxon>Candidatus Iainarchaeaceae</taxon>
        <taxon>Candidatus Iainarchaeum</taxon>
    </lineage>
</organism>
<comment type="caution">
    <text evidence="2">The sequence shown here is derived from an EMBL/GenBank/DDBJ whole genome shotgun (WGS) entry which is preliminary data.</text>
</comment>
<feature type="domain" description="Glycosyltransferase subfamily 4-like N-terminal" evidence="1">
    <location>
        <begin position="18"/>
        <end position="186"/>
    </location>
</feature>
<protein>
    <recommendedName>
        <fullName evidence="1">Glycosyltransferase subfamily 4-like N-terminal domain-containing protein</fullName>
    </recommendedName>
</protein>
<dbReference type="CDD" id="cd03801">
    <property type="entry name" value="GT4_PimA-like"/>
    <property type="match status" value="1"/>
</dbReference>
<dbReference type="Proteomes" id="UP000226592">
    <property type="component" value="Unassembled WGS sequence"/>
</dbReference>
<reference evidence="3" key="1">
    <citation type="submission" date="2017-09" db="EMBL/GenBank/DDBJ databases">
        <title>The Reconstruction of 2,631 Draft Metagenome-Assembled Genomes from the Global Oceans.</title>
        <authorList>
            <person name="Tully B.J."/>
            <person name="Graham E.D."/>
            <person name="Heidelberg J.F."/>
        </authorList>
    </citation>
    <scope>NUCLEOTIDE SEQUENCE [LARGE SCALE GENOMIC DNA]</scope>
</reference>
<evidence type="ECO:0000313" key="2">
    <source>
        <dbReference type="EMBL" id="MAG21801.1"/>
    </source>
</evidence>
<dbReference type="Pfam" id="PF13439">
    <property type="entry name" value="Glyco_transf_4"/>
    <property type="match status" value="1"/>
</dbReference>
<dbReference type="PANTHER" id="PTHR12526">
    <property type="entry name" value="GLYCOSYLTRANSFERASE"/>
    <property type="match status" value="1"/>
</dbReference>
<dbReference type="InterPro" id="IPR028098">
    <property type="entry name" value="Glyco_trans_4-like_N"/>
</dbReference>
<proteinExistence type="predicted"/>
<sequence length="386" mass="42831">MTLKKICLLSTNLTFEGNVVFYLARLLSENGFNVTLVAPHGKGLDRRESVDGIKIKRFHYCLPSFETLALGSGIPENLKRNPLNWLLVPWFMLALSLKAIIEARKCDVLHAHWLPAGIAALPAKYLLEKPVVLTLHGSDVRNKSPGIVGFFLRRFDAIITGHDELLAIVKKSAPKKSHLIRNAVDFSALDKILSKLAAKKRLGVGGKTVMFVGRINNIKRPLDFIKAIPIVLKKRKDVKFVLVGDGPLEEECKELARELGIEKNVIFTGRIKDTFNHLAAAEVFTALSDFENAFSVSLVEAMLASVPCVITKAGTTEKFFSHKKDCMLIPSKNPEELAKAILFLIENNAKAKQIGIVGKELAEKLGFGKESIINQTLEIYDRVLQK</sequence>
<dbReference type="Gene3D" id="3.40.50.2000">
    <property type="entry name" value="Glycogen Phosphorylase B"/>
    <property type="match status" value="2"/>
</dbReference>
<dbReference type="AlphaFoldDB" id="A0A2D6M064"/>
<gene>
    <name evidence="2" type="ORF">CL943_00650</name>
</gene>
<name>A0A2D6M064_9ARCH</name>
<dbReference type="SUPFAM" id="SSF53756">
    <property type="entry name" value="UDP-Glycosyltransferase/glycogen phosphorylase"/>
    <property type="match status" value="1"/>
</dbReference>
<evidence type="ECO:0000259" key="1">
    <source>
        <dbReference type="Pfam" id="PF13439"/>
    </source>
</evidence>
<dbReference type="Pfam" id="PF13692">
    <property type="entry name" value="Glyco_trans_1_4"/>
    <property type="match status" value="1"/>
</dbReference>
<evidence type="ECO:0000313" key="3">
    <source>
        <dbReference type="Proteomes" id="UP000226592"/>
    </source>
</evidence>
<dbReference type="EMBL" id="NZBU01000002">
    <property type="protein sequence ID" value="MAG21801.1"/>
    <property type="molecule type" value="Genomic_DNA"/>
</dbReference>
<accession>A0A2D6M064</accession>